<dbReference type="InterPro" id="IPR012340">
    <property type="entry name" value="NA-bd_OB-fold"/>
</dbReference>
<evidence type="ECO:0000256" key="3">
    <source>
        <dbReference type="ARBA" id="ARBA00030596"/>
    </source>
</evidence>
<dbReference type="InterPro" id="IPR003512">
    <property type="entry name" value="Phage_M13_G5P_DNA-bd"/>
</dbReference>
<dbReference type="GO" id="GO:0003677">
    <property type="term" value="F:DNA binding"/>
    <property type="evidence" value="ECO:0007669"/>
    <property type="project" value="UniProtKB-KW"/>
</dbReference>
<dbReference type="Pfam" id="PF02303">
    <property type="entry name" value="Phage_DNA_bind"/>
    <property type="match status" value="1"/>
</dbReference>
<evidence type="ECO:0000256" key="2">
    <source>
        <dbReference type="ARBA" id="ARBA00023125"/>
    </source>
</evidence>
<name>A0ABD7CA97_STEMA</name>
<evidence type="ECO:0000313" key="5">
    <source>
        <dbReference type="Proteomes" id="UP000596095"/>
    </source>
</evidence>
<dbReference type="Gene3D" id="2.40.50.140">
    <property type="entry name" value="Nucleic acid-binding proteins"/>
    <property type="match status" value="1"/>
</dbReference>
<evidence type="ECO:0000256" key="1">
    <source>
        <dbReference type="ARBA" id="ARBA00022705"/>
    </source>
</evidence>
<accession>A0ABD7CA97</accession>
<gene>
    <name evidence="4" type="ORF">JJL50_10340</name>
</gene>
<proteinExistence type="predicted"/>
<dbReference type="GO" id="GO:0006260">
    <property type="term" value="P:DNA replication"/>
    <property type="evidence" value="ECO:0007669"/>
    <property type="project" value="UniProtKB-KW"/>
</dbReference>
<evidence type="ECO:0000313" key="4">
    <source>
        <dbReference type="EMBL" id="QQQ44393.1"/>
    </source>
</evidence>
<organism evidence="4 5">
    <name type="scientific">Stenotrophomonas maltophilia</name>
    <name type="common">Pseudomonas maltophilia</name>
    <name type="synonym">Xanthomonas maltophilia</name>
    <dbReference type="NCBI Taxonomy" id="40324"/>
    <lineage>
        <taxon>Bacteria</taxon>
        <taxon>Pseudomonadati</taxon>
        <taxon>Pseudomonadota</taxon>
        <taxon>Gammaproteobacteria</taxon>
        <taxon>Lysobacterales</taxon>
        <taxon>Lysobacteraceae</taxon>
        <taxon>Stenotrophomonas</taxon>
        <taxon>Stenotrophomonas maltophilia group</taxon>
    </lineage>
</organism>
<sequence length="92" mass="9999">MPICRVKSAAVDEQHNAKTNSIIRSQMVGLDLGNGFELPFRVGLGQRPPYPAGEYDIDPKSFALSPYGDLVLKRYVDLIPIGFKAAPPAVKA</sequence>
<dbReference type="RefSeq" id="WP_201119139.1">
    <property type="nucleotide sequence ID" value="NZ_CP067993.1"/>
</dbReference>
<protein>
    <recommendedName>
        <fullName evidence="3">Single-stranded DNA-binding protein</fullName>
    </recommendedName>
</protein>
<reference evidence="4 5" key="1">
    <citation type="submission" date="2021-01" db="EMBL/GenBank/DDBJ databases">
        <title>Genome Characterization of a novel Stenotrophomonas isolate with high keratinase activity.</title>
        <authorList>
            <person name="Cao Z.-J."/>
        </authorList>
    </citation>
    <scope>NUCLEOTIDE SEQUENCE [LARGE SCALE GENOMIC DNA]</scope>
    <source>
        <strain evidence="4 5">DHHJ</strain>
    </source>
</reference>
<dbReference type="EMBL" id="CP067993">
    <property type="protein sequence ID" value="QQQ44393.1"/>
    <property type="molecule type" value="Genomic_DNA"/>
</dbReference>
<dbReference type="Proteomes" id="UP000596095">
    <property type="component" value="Chromosome"/>
</dbReference>
<keyword evidence="2" id="KW-0238">DNA-binding</keyword>
<dbReference type="AlphaFoldDB" id="A0ABD7CA97"/>
<keyword evidence="1" id="KW-0235">DNA replication</keyword>
<dbReference type="SUPFAM" id="SSF50249">
    <property type="entry name" value="Nucleic acid-binding proteins"/>
    <property type="match status" value="1"/>
</dbReference>